<evidence type="ECO:0000313" key="8">
    <source>
        <dbReference type="EMBL" id="KAK2573863.1"/>
    </source>
</evidence>
<reference evidence="8" key="1">
    <citation type="journal article" date="2023" name="G3 (Bethesda)">
        <title>Whole genome assembly and annotation of the endangered Caribbean coral Acropora cervicornis.</title>
        <authorList>
            <person name="Selwyn J.D."/>
            <person name="Vollmer S.V."/>
        </authorList>
    </citation>
    <scope>NUCLEOTIDE SEQUENCE</scope>
    <source>
        <strain evidence="8">K2</strain>
    </source>
</reference>
<dbReference type="PANTHER" id="PTHR31898:SF1">
    <property type="entry name" value="TLC DOMAIN-CONTAINING PROTEIN 5"/>
    <property type="match status" value="1"/>
</dbReference>
<feature type="transmembrane region" description="Helical" evidence="6">
    <location>
        <begin position="52"/>
        <end position="75"/>
    </location>
</feature>
<evidence type="ECO:0000256" key="5">
    <source>
        <dbReference type="PROSITE-ProRule" id="PRU00205"/>
    </source>
</evidence>
<keyword evidence="3 6" id="KW-1133">Transmembrane helix</keyword>
<evidence type="ECO:0000256" key="4">
    <source>
        <dbReference type="ARBA" id="ARBA00023136"/>
    </source>
</evidence>
<evidence type="ECO:0000256" key="1">
    <source>
        <dbReference type="ARBA" id="ARBA00004141"/>
    </source>
</evidence>
<sequence length="267" mass="30796">MFSEREMLSKAISMSFISPFLPSISTFFLWSTAYFFLCILNYHRSYEWNCRLVTIWHASLVTILCSWCAFITGPWPLEFMGDANTPFQSLIAAISLGYFVFDFLWCLYMGTEGIVMLFHHVISISGIAFVQFNGYSGPELIATILGTEISNPFLQLRWFMRETKNYETFLAKMNDIIFMAMFIGWRIGPGSLLWYQTVLVSSKPKLFVKIGGTGVYDKESKRPVCSQRPQKITRNLNNLDHDNKSKIPDGQRELGVVKLKHVIHFAW</sequence>
<evidence type="ECO:0000256" key="2">
    <source>
        <dbReference type="ARBA" id="ARBA00022692"/>
    </source>
</evidence>
<protein>
    <submittedName>
        <fullName evidence="8">TLC domain-containing protein 5</fullName>
    </submittedName>
</protein>
<comment type="subcellular location">
    <subcellularLocation>
        <location evidence="1">Membrane</location>
        <topology evidence="1">Multi-pass membrane protein</topology>
    </subcellularLocation>
</comment>
<evidence type="ECO:0000259" key="7">
    <source>
        <dbReference type="PROSITE" id="PS50922"/>
    </source>
</evidence>
<keyword evidence="2 5" id="KW-0812">Transmembrane</keyword>
<comment type="caution">
    <text evidence="8">The sequence shown here is derived from an EMBL/GenBank/DDBJ whole genome shotgun (WGS) entry which is preliminary data.</text>
</comment>
<feature type="transmembrane region" description="Helical" evidence="6">
    <location>
        <begin position="87"/>
        <end position="107"/>
    </location>
</feature>
<dbReference type="EMBL" id="JARQWQ010000002">
    <property type="protein sequence ID" value="KAK2573863.1"/>
    <property type="molecule type" value="Genomic_DNA"/>
</dbReference>
<dbReference type="SMART" id="SM00724">
    <property type="entry name" value="TLC"/>
    <property type="match status" value="1"/>
</dbReference>
<feature type="transmembrane region" description="Helical" evidence="6">
    <location>
        <begin position="114"/>
        <end position="132"/>
    </location>
</feature>
<accession>A0AAD9R6N9</accession>
<dbReference type="PANTHER" id="PTHR31898">
    <property type="entry name" value="TRANSMEMBRANE PROTEIN 136"/>
    <property type="match status" value="1"/>
</dbReference>
<evidence type="ECO:0000313" key="9">
    <source>
        <dbReference type="Proteomes" id="UP001249851"/>
    </source>
</evidence>
<name>A0AAD9R6N9_ACRCE</name>
<dbReference type="InterPro" id="IPR042512">
    <property type="entry name" value="TLCD5"/>
</dbReference>
<reference evidence="8" key="2">
    <citation type="journal article" date="2023" name="Science">
        <title>Genomic signatures of disease resistance in endangered staghorn corals.</title>
        <authorList>
            <person name="Vollmer S.V."/>
            <person name="Selwyn J.D."/>
            <person name="Despard B.A."/>
            <person name="Roesel C.L."/>
        </authorList>
    </citation>
    <scope>NUCLEOTIDE SEQUENCE</scope>
    <source>
        <strain evidence="8">K2</strain>
    </source>
</reference>
<dbReference type="AlphaFoldDB" id="A0AAD9R6N9"/>
<dbReference type="InterPro" id="IPR006634">
    <property type="entry name" value="TLC-dom"/>
</dbReference>
<organism evidence="8 9">
    <name type="scientific">Acropora cervicornis</name>
    <name type="common">Staghorn coral</name>
    <dbReference type="NCBI Taxonomy" id="6130"/>
    <lineage>
        <taxon>Eukaryota</taxon>
        <taxon>Metazoa</taxon>
        <taxon>Cnidaria</taxon>
        <taxon>Anthozoa</taxon>
        <taxon>Hexacorallia</taxon>
        <taxon>Scleractinia</taxon>
        <taxon>Astrocoeniina</taxon>
        <taxon>Acroporidae</taxon>
        <taxon>Acropora</taxon>
    </lineage>
</organism>
<dbReference type="GO" id="GO:0016020">
    <property type="term" value="C:membrane"/>
    <property type="evidence" value="ECO:0007669"/>
    <property type="project" value="UniProtKB-SubCell"/>
</dbReference>
<keyword evidence="9" id="KW-1185">Reference proteome</keyword>
<dbReference type="Proteomes" id="UP001249851">
    <property type="component" value="Unassembled WGS sequence"/>
</dbReference>
<evidence type="ECO:0000256" key="3">
    <source>
        <dbReference type="ARBA" id="ARBA00022989"/>
    </source>
</evidence>
<feature type="transmembrane region" description="Helical" evidence="6">
    <location>
        <begin position="176"/>
        <end position="195"/>
    </location>
</feature>
<feature type="transmembrane region" description="Helical" evidence="6">
    <location>
        <begin position="20"/>
        <end position="40"/>
    </location>
</feature>
<gene>
    <name evidence="8" type="ORF">P5673_001570</name>
</gene>
<keyword evidence="4 5" id="KW-0472">Membrane</keyword>
<feature type="domain" description="TLC" evidence="7">
    <location>
        <begin position="43"/>
        <end position="267"/>
    </location>
</feature>
<evidence type="ECO:0000256" key="6">
    <source>
        <dbReference type="SAM" id="Phobius"/>
    </source>
</evidence>
<proteinExistence type="predicted"/>
<dbReference type="PROSITE" id="PS50922">
    <property type="entry name" value="TLC"/>
    <property type="match status" value="1"/>
</dbReference>
<dbReference type="Pfam" id="PF03798">
    <property type="entry name" value="TRAM_LAG1_CLN8"/>
    <property type="match status" value="1"/>
</dbReference>